<name>A0A8S5LXV6_9CAUD</name>
<accession>A0A8S5LXV6</accession>
<evidence type="ECO:0000313" key="1">
    <source>
        <dbReference type="EMBL" id="DAD74728.1"/>
    </source>
</evidence>
<organism evidence="1">
    <name type="scientific">CrAss-like virus sp. ctRQZ5</name>
    <dbReference type="NCBI Taxonomy" id="2826824"/>
    <lineage>
        <taxon>Viruses</taxon>
        <taxon>Duplodnaviria</taxon>
        <taxon>Heunggongvirae</taxon>
        <taxon>Uroviricota</taxon>
        <taxon>Caudoviricetes</taxon>
        <taxon>Crassvirales</taxon>
    </lineage>
</organism>
<sequence length="56" mass="6307">MGVTGQSFVFADKDGWVSEEGMPNKIWVGEAVKYVDRWYKINPVDDSVEGMPNLTI</sequence>
<protein>
    <submittedName>
        <fullName evidence="1">Uncharacterized protein</fullName>
    </submittedName>
</protein>
<dbReference type="EMBL" id="BK014764">
    <property type="protein sequence ID" value="DAD74728.1"/>
    <property type="molecule type" value="Genomic_DNA"/>
</dbReference>
<proteinExistence type="predicted"/>
<reference evidence="1" key="1">
    <citation type="journal article" date="2021" name="Proc. Natl. Acad. Sci. U.S.A.">
        <title>A Catalog of Tens of Thousands of Viruses from Human Metagenomes Reveals Hidden Associations with Chronic Diseases.</title>
        <authorList>
            <person name="Tisza M.J."/>
            <person name="Buck C.B."/>
        </authorList>
    </citation>
    <scope>NUCLEOTIDE SEQUENCE</scope>
    <source>
        <strain evidence="1">CtRQZ5</strain>
    </source>
</reference>